<dbReference type="OrthoDB" id="10249045at2759"/>
<protein>
    <recommendedName>
        <fullName evidence="11">mRNA degradation protein, mitochondrial</fullName>
    </recommendedName>
</protein>
<feature type="compositionally biased region" description="Basic and acidic residues" evidence="8">
    <location>
        <begin position="1353"/>
        <end position="1366"/>
    </location>
</feature>
<dbReference type="EMBL" id="CM003104">
    <property type="protein sequence ID" value="KUI71149.1"/>
    <property type="molecule type" value="Genomic_DNA"/>
</dbReference>
<feature type="region of interest" description="Disordered" evidence="8">
    <location>
        <begin position="1828"/>
        <end position="1873"/>
    </location>
</feature>
<dbReference type="GO" id="GO:0051301">
    <property type="term" value="P:cell division"/>
    <property type="evidence" value="ECO:0007669"/>
    <property type="project" value="UniProtKB-KW"/>
</dbReference>
<gene>
    <name evidence="9" type="ORF">VM1G_06819</name>
</gene>
<evidence type="ECO:0000256" key="2">
    <source>
        <dbReference type="ARBA" id="ARBA00008585"/>
    </source>
</evidence>
<dbReference type="Pfam" id="PF08634">
    <property type="entry name" value="Pet127"/>
    <property type="match status" value="1"/>
</dbReference>
<evidence type="ECO:0000256" key="3">
    <source>
        <dbReference type="ARBA" id="ARBA00022618"/>
    </source>
</evidence>
<keyword evidence="3" id="KW-0132">Cell division</keyword>
<evidence type="ECO:0000256" key="4">
    <source>
        <dbReference type="ARBA" id="ARBA00022776"/>
    </source>
</evidence>
<feature type="compositionally biased region" description="Basic and acidic residues" evidence="8">
    <location>
        <begin position="857"/>
        <end position="904"/>
    </location>
</feature>
<dbReference type="GO" id="GO:0007059">
    <property type="term" value="P:chromosome segregation"/>
    <property type="evidence" value="ECO:0007669"/>
    <property type="project" value="UniProtKB-KW"/>
</dbReference>
<proteinExistence type="inferred from homology"/>
<feature type="compositionally biased region" description="Basic and acidic residues" evidence="8">
    <location>
        <begin position="710"/>
        <end position="726"/>
    </location>
</feature>
<keyword evidence="4" id="KW-0498">Mitosis</keyword>
<feature type="compositionally biased region" description="Polar residues" evidence="8">
    <location>
        <begin position="730"/>
        <end position="739"/>
    </location>
</feature>
<feature type="region of interest" description="Disordered" evidence="8">
    <location>
        <begin position="856"/>
        <end position="917"/>
    </location>
</feature>
<evidence type="ECO:0000256" key="1">
    <source>
        <dbReference type="ARBA" id="ARBA00004123"/>
    </source>
</evidence>
<dbReference type="SMR" id="A0A194W3V6"/>
<feature type="region of interest" description="Disordered" evidence="8">
    <location>
        <begin position="684"/>
        <end position="776"/>
    </location>
</feature>
<accession>A0A194W3V6</accession>
<feature type="compositionally biased region" description="Polar residues" evidence="8">
    <location>
        <begin position="1521"/>
        <end position="1539"/>
    </location>
</feature>
<feature type="compositionally biased region" description="Basic residues" evidence="8">
    <location>
        <begin position="741"/>
        <end position="754"/>
    </location>
</feature>
<dbReference type="PANTHER" id="PTHR31014">
    <property type="entry name" value="MITOCHONDRIAL TRANSLATION SYSTEM COMPONENT PET127-RELATED"/>
    <property type="match status" value="1"/>
</dbReference>
<dbReference type="GO" id="GO:0005740">
    <property type="term" value="C:mitochondrial envelope"/>
    <property type="evidence" value="ECO:0007669"/>
    <property type="project" value="TreeGrafter"/>
</dbReference>
<evidence type="ECO:0000256" key="5">
    <source>
        <dbReference type="ARBA" id="ARBA00022829"/>
    </source>
</evidence>
<dbReference type="GO" id="GO:0007064">
    <property type="term" value="P:mitotic sister chromatid cohesion"/>
    <property type="evidence" value="ECO:0007669"/>
    <property type="project" value="InterPro"/>
</dbReference>
<dbReference type="GO" id="GO:0000964">
    <property type="term" value="P:mitochondrial RNA 5'-end processing"/>
    <property type="evidence" value="ECO:0007669"/>
    <property type="project" value="TreeGrafter"/>
</dbReference>
<evidence type="ECO:0008006" key="11">
    <source>
        <dbReference type="Google" id="ProtNLM"/>
    </source>
</evidence>
<feature type="compositionally biased region" description="Polar residues" evidence="8">
    <location>
        <begin position="1451"/>
        <end position="1465"/>
    </location>
</feature>
<evidence type="ECO:0000313" key="10">
    <source>
        <dbReference type="Proteomes" id="UP000078559"/>
    </source>
</evidence>
<feature type="region of interest" description="Disordered" evidence="8">
    <location>
        <begin position="1763"/>
        <end position="1789"/>
    </location>
</feature>
<feature type="compositionally biased region" description="Low complexity" evidence="8">
    <location>
        <begin position="695"/>
        <end position="705"/>
    </location>
</feature>
<organism evidence="9 10">
    <name type="scientific">Cytospora mali</name>
    <name type="common">Apple Valsa canker fungus</name>
    <name type="synonym">Valsa mali</name>
    <dbReference type="NCBI Taxonomy" id="578113"/>
    <lineage>
        <taxon>Eukaryota</taxon>
        <taxon>Fungi</taxon>
        <taxon>Dikarya</taxon>
        <taxon>Ascomycota</taxon>
        <taxon>Pezizomycotina</taxon>
        <taxon>Sordariomycetes</taxon>
        <taxon>Sordariomycetidae</taxon>
        <taxon>Diaporthales</taxon>
        <taxon>Cytosporaceae</taxon>
        <taxon>Cytospora</taxon>
    </lineage>
</organism>
<dbReference type="InterPro" id="IPR019440">
    <property type="entry name" value="MAU2"/>
</dbReference>
<feature type="compositionally biased region" description="Polar residues" evidence="8">
    <location>
        <begin position="1"/>
        <end position="19"/>
    </location>
</feature>
<evidence type="ECO:0000313" key="9">
    <source>
        <dbReference type="EMBL" id="KUI71149.1"/>
    </source>
</evidence>
<feature type="compositionally biased region" description="Acidic residues" evidence="8">
    <location>
        <begin position="1334"/>
        <end position="1352"/>
    </location>
</feature>
<dbReference type="GO" id="GO:0005634">
    <property type="term" value="C:nucleus"/>
    <property type="evidence" value="ECO:0007669"/>
    <property type="project" value="UniProtKB-SubCell"/>
</dbReference>
<reference evidence="9" key="1">
    <citation type="submission" date="2014-12" db="EMBL/GenBank/DDBJ databases">
        <title>Genome Sequence of Valsa Canker Pathogens Uncovers a Specific Adaption of Colonization on Woody Bark.</title>
        <authorList>
            <person name="Yin Z."/>
            <person name="Liu H."/>
            <person name="Gao X."/>
            <person name="Li Z."/>
            <person name="Song N."/>
            <person name="Ke X."/>
            <person name="Dai Q."/>
            <person name="Wu Y."/>
            <person name="Sun Y."/>
            <person name="Xu J.-R."/>
            <person name="Kang Z.K."/>
            <person name="Wang L."/>
            <person name="Huang L."/>
        </authorList>
    </citation>
    <scope>NUCLEOTIDE SEQUENCE [LARGE SCALE GENOMIC DNA]</scope>
    <source>
        <strain evidence="9">03-8</strain>
    </source>
</reference>
<feature type="region of interest" description="Disordered" evidence="8">
    <location>
        <begin position="1495"/>
        <end position="1553"/>
    </location>
</feature>
<name>A0A194W3V6_CYTMA</name>
<evidence type="ECO:0000256" key="6">
    <source>
        <dbReference type="ARBA" id="ARBA00023242"/>
    </source>
</evidence>
<dbReference type="InterPro" id="IPR013943">
    <property type="entry name" value="Pet127"/>
</dbReference>
<dbReference type="Pfam" id="PF10345">
    <property type="entry name" value="Cohesin_load"/>
    <property type="match status" value="1"/>
</dbReference>
<keyword evidence="5" id="KW-0159">Chromosome partition</keyword>
<sequence>MNSPQVPSTQLQSAVQSPRLQEIKHETPSIQTQRHVSDSIDPTKLMMKTHAPARKSMPAPSVTKSPSMSHAQTPSSHFDTPAVLICVADDCFQAAHSAVQNIATTLDQTNMDEYYKLIATGLGCLDAALSLNKLPPRTEANIRLRYATILSEETHNLMEAETALTKGIAVCEKHRFMDLKYCMQFQLLKVLFRRNRKAAFIAVDHNIQDAMTYKAVDWVYAFRFLRASFHLHTGNPADAQALENLRSITGIANPRGDLVIAVLTSLLEGIMHLKSKKDDSIVRVQTCIAQASRYQLDPSVHIPQIDVLTLLLDLACSLQQKAPLVAMQKLKALQVRMDELVQAHDWDKCLDQLLLPLKKQPNSSVLVTADTKTIIQPGPGEYNFIVLSFVTKVHAFVLAYVLSGLALLYQGSKTEKVMEYWTEALNMLAKSPQQVRPPAYSLPMAIEQAKWRAEVACYIYTLIALISATRTQWIRVHDCLQKIEALNSKPEDGRLGLLVLYVTGIYHQGTGDLDTALQIFNDQRFAVPDAENTPSNAGSIPPSEVALLAALNRIWIMQEPSHRDDYLVAELIEKIKPYCSDHADVDIRTAFNLALAAIQTEPRQSIQTVKRHIQAGLKWAQNANNTHLLSISLNLMRAMLFENVVGDQAVKSAKAGRAQANKAGNMLWMSSAGIRGHATVNARTYATKKKKKQADAPATKADSAAENTEQDAKPEPPAEPKNKKTAPEPQASSSKTAKSTGRTKKTPTPRKGGKASKVEPAGDAAPANAPKLKTDETVELWKETLDILKSLQIPSETPSDANASQGGGAKGDTEKRSLRSQFAPIPGASSKAAQRQAKLLEGTLDVLKNVLTIQADQRAKSGKPKDAVVEEPESQKAPEKRRGKEIKEEEPKTLVRRMRPESPKKSGGGGHIGWDTKKGRNIKRINTSKLALQAVDTPTAPVPRIAYDLDRVLFNEGVYVLQDPRSKVFNFDPYLSTIMPVDEFDFDALKQYVTSSKDELLIGIAKENKKMFTGSTSSMTSTLAHFHYLLSAWRPINPERMSKGFVPDSENFGAILRAPAATFLHYKDGTYAIDADKEYDSETILSSLGKSMEKLLTVPKEEFEKYRRTNSHQLTEEERNADESYHYTTFGDFMMRSQLDAYDPRLPGSGVYDLKTRAVVSIRMDATHHEKGVGYEIRQRQGQWESFEREYYDMIRLAFLKYSLQVRMGRMDGIFVAYHNTERIFGFQYVPLEEMDLSIHGTADLTTGSREFMASLQLWEEMLKKASEKFPEQSLRVHVETRPSAAVPFMYFFAEPVTTDEIKAIQEHKKEDIAKFQEEVLGIKPKPEVEAEVEAETEGESVVEESDAVEEDVVGKEEDAAEDKDGAEVVAEEEDSEDVWEDMMEAVEETMENDAEGITAIREAIEEALEESGLLHAATTEEAQRYVEALLKSIVDVDIKTGSEAEEDAVTDSSSADVKSSQKESGVNAGSEDDQSQASTKSPFGFLSSWFGAKSNEARPTANEEPVAGMEVKDESKSQQEEPTVNNEQDQTASSSLKQALSEVVDAGAEDTEQSIKATKEAIDGKSDDSLKDLIVKLTSRIGLSSDASKTTEELSEDQAKLRKFESILLEMIPKTQEQSSEPAEDTAGVDAAADEVAKAPSAEGEENSAAKPVLGLILTIRNNVNNKHVQRPENLTSSDKWNVEYTVEEIPEDKAQSLYESMKKRRHRAFFKEPNKDFFAFAFNGMLKHYTRQGRNFREKETRAARDRPTWVVGQSEPLKYGISPDAGAQSSSATKVQEEASKVVSEAQLEKMEADQAVFESLSPEERLEMARLEVGKSNFSEDSIARMWEKLAQPPQGGPAESAQDVEERQSATFKQWREENTKKIEKEES</sequence>
<feature type="region of interest" description="Disordered" evidence="8">
    <location>
        <begin position="1613"/>
        <end position="1649"/>
    </location>
</feature>
<feature type="region of interest" description="Disordered" evidence="8">
    <location>
        <begin position="1442"/>
        <end position="1483"/>
    </location>
</feature>
<feature type="compositionally biased region" description="Basic and acidic residues" evidence="8">
    <location>
        <begin position="1511"/>
        <end position="1520"/>
    </location>
</feature>
<dbReference type="Proteomes" id="UP000078559">
    <property type="component" value="Chromosome 7"/>
</dbReference>
<feature type="region of interest" description="Disordered" evidence="8">
    <location>
        <begin position="1334"/>
        <end position="1366"/>
    </location>
</feature>
<dbReference type="PANTHER" id="PTHR31014:SF0">
    <property type="entry name" value="MITOCHONDRIAL TRANSLATION SYSTEM COMPONENT PET127-RELATED"/>
    <property type="match status" value="1"/>
</dbReference>
<evidence type="ECO:0000256" key="7">
    <source>
        <dbReference type="ARBA" id="ARBA00023306"/>
    </source>
</evidence>
<keyword evidence="7" id="KW-0131">Cell cycle</keyword>
<keyword evidence="6" id="KW-0539">Nucleus</keyword>
<comment type="subcellular location">
    <subcellularLocation>
        <location evidence="1">Nucleus</location>
    </subcellularLocation>
</comment>
<comment type="similarity">
    <text evidence="2">Belongs to the SCC4/mau-2 family.</text>
</comment>
<feature type="compositionally biased region" description="Polar residues" evidence="8">
    <location>
        <begin position="792"/>
        <end position="804"/>
    </location>
</feature>
<keyword evidence="10" id="KW-1185">Reference proteome</keyword>
<feature type="region of interest" description="Disordered" evidence="8">
    <location>
        <begin position="791"/>
        <end position="835"/>
    </location>
</feature>
<evidence type="ECO:0000256" key="8">
    <source>
        <dbReference type="SAM" id="MobiDB-lite"/>
    </source>
</evidence>
<feature type="compositionally biased region" description="Polar residues" evidence="8">
    <location>
        <begin position="62"/>
        <end position="75"/>
    </location>
</feature>
<feature type="compositionally biased region" description="Basic and acidic residues" evidence="8">
    <location>
        <begin position="1849"/>
        <end position="1873"/>
    </location>
</feature>
<feature type="region of interest" description="Disordered" evidence="8">
    <location>
        <begin position="1"/>
        <end position="75"/>
    </location>
</feature>